<evidence type="ECO:0000256" key="1">
    <source>
        <dbReference type="ARBA" id="ARBA00004196"/>
    </source>
</evidence>
<dbReference type="EMBL" id="UFSB01000001">
    <property type="protein sequence ID" value="SUU35405.1"/>
    <property type="molecule type" value="Genomic_DNA"/>
</dbReference>
<name>A0A263HBJ2_9PAST</name>
<evidence type="ECO:0000259" key="7">
    <source>
        <dbReference type="Pfam" id="PF23914"/>
    </source>
</evidence>
<dbReference type="InterPro" id="IPR017560">
    <property type="entry name" value="Cyt_c_biogenesis_CcmI"/>
</dbReference>
<dbReference type="PANTHER" id="PTHR47870">
    <property type="entry name" value="CYTOCHROME C-TYPE BIOGENESIS PROTEIN CCMH"/>
    <property type="match status" value="1"/>
</dbReference>
<dbReference type="InterPro" id="IPR056413">
    <property type="entry name" value="TPR_CcmH_CycH"/>
</dbReference>
<evidence type="ECO:0000256" key="6">
    <source>
        <dbReference type="SAM" id="Phobius"/>
    </source>
</evidence>
<keyword evidence="6" id="KW-0812">Transmembrane</keyword>
<feature type="repeat" description="TPR" evidence="5">
    <location>
        <begin position="169"/>
        <end position="202"/>
    </location>
</feature>
<keyword evidence="3" id="KW-0201">Cytochrome c-type biogenesis</keyword>
<dbReference type="InterPro" id="IPR051263">
    <property type="entry name" value="C-type_cytochrome_biogenesis"/>
</dbReference>
<dbReference type="SUPFAM" id="SSF48452">
    <property type="entry name" value="TPR-like"/>
    <property type="match status" value="1"/>
</dbReference>
<gene>
    <name evidence="9" type="primary">ccmH_1</name>
    <name evidence="8" type="synonym">ccmI</name>
    <name evidence="8" type="ORF">CFY87_07500</name>
    <name evidence="9" type="ORF">NCTC10851_00835</name>
</gene>
<evidence type="ECO:0000256" key="3">
    <source>
        <dbReference type="ARBA" id="ARBA00022748"/>
    </source>
</evidence>
<dbReference type="RefSeq" id="WP_094946584.1">
    <property type="nucleotide sequence ID" value="NZ_NLFK01000006.1"/>
</dbReference>
<keyword evidence="10" id="KW-1185">Reference proteome</keyword>
<dbReference type="InterPro" id="IPR011990">
    <property type="entry name" value="TPR-like_helical_dom_sf"/>
</dbReference>
<evidence type="ECO:0000313" key="9">
    <source>
        <dbReference type="EMBL" id="SUU35405.1"/>
    </source>
</evidence>
<evidence type="ECO:0000256" key="5">
    <source>
        <dbReference type="PROSITE-ProRule" id="PRU00339"/>
    </source>
</evidence>
<sequence>MNFWLIAIGFTLLATLICFSPLLSKKHKNEKQAQLKRDNLNKAFYFDRLKELEQDEQQGLLENSRQLKTELQQTLLEDIPQQESAPVLHGKFYGKIWFISAFISLIILSTLAYMNVGFWQMEAMLEKSYEKLPHFYARLNDEKNPLSDSELQQFLTALRLEAQKSPKKAENWGNLARVAIAVDNIDLAFESYKKAHELDRNSTEYALGYAKILIFSDNPLEQQSGEQILKVILAKDHTNFDALSALAFSFFQKENYTMAISTWSFMQKLLPAEDPRIALLEKSINAARNAQLLQSEEEKKPPIFQKN</sequence>
<reference evidence="8 10" key="1">
    <citation type="submission" date="2017-07" db="EMBL/GenBank/DDBJ databases">
        <title>Virulence factors identified in Actinobacillus seminis.</title>
        <authorList>
            <person name="Negrete-Abascal E."/>
            <person name="Vaca-Pacheco S."/>
            <person name="Montes-Garcia F."/>
            <person name="Leyto-Gil A.M."/>
            <person name="Fragoso-Garcia E."/>
            <person name="Carvente-Garcia R."/>
            <person name="Perez-Agueros S."/>
            <person name="Castelan-Sanchez H.G."/>
            <person name="Garcia-Molina A."/>
            <person name="Villamar T.E."/>
            <person name="Vazquez-Cruz C."/>
        </authorList>
    </citation>
    <scope>NUCLEOTIDE SEQUENCE [LARGE SCALE GENOMIC DNA]</scope>
    <source>
        <strain evidence="8 10">ATCC 15768</strain>
    </source>
</reference>
<feature type="transmembrane region" description="Helical" evidence="6">
    <location>
        <begin position="96"/>
        <end position="119"/>
    </location>
</feature>
<dbReference type="Pfam" id="PF23914">
    <property type="entry name" value="TPR_CcmH_CycH"/>
    <property type="match status" value="1"/>
</dbReference>
<comment type="subcellular location">
    <subcellularLocation>
        <location evidence="1">Cell envelope</location>
    </subcellularLocation>
</comment>
<keyword evidence="6" id="KW-0472">Membrane</keyword>
<dbReference type="AlphaFoldDB" id="A0A263HBJ2"/>
<dbReference type="EMBL" id="NLFK01000006">
    <property type="protein sequence ID" value="OZN24810.1"/>
    <property type="molecule type" value="Genomic_DNA"/>
</dbReference>
<dbReference type="PROSITE" id="PS50005">
    <property type="entry name" value="TPR"/>
    <property type="match status" value="1"/>
</dbReference>
<proteinExistence type="predicted"/>
<dbReference type="Gene3D" id="1.25.40.10">
    <property type="entry name" value="Tetratricopeptide repeat domain"/>
    <property type="match status" value="1"/>
</dbReference>
<evidence type="ECO:0000313" key="11">
    <source>
        <dbReference type="Proteomes" id="UP000254507"/>
    </source>
</evidence>
<feature type="domain" description="Cytochrome c-type biogenesis protein H TPR" evidence="7">
    <location>
        <begin position="125"/>
        <end position="277"/>
    </location>
</feature>
<dbReference type="GO" id="GO:0017004">
    <property type="term" value="P:cytochrome complex assembly"/>
    <property type="evidence" value="ECO:0007669"/>
    <property type="project" value="UniProtKB-KW"/>
</dbReference>
<keyword evidence="6" id="KW-1133">Transmembrane helix</keyword>
<dbReference type="InterPro" id="IPR019734">
    <property type="entry name" value="TPR_rpt"/>
</dbReference>
<dbReference type="FunCoup" id="A0A263HBJ2">
    <property type="interactions" value="56"/>
</dbReference>
<reference evidence="9 11" key="2">
    <citation type="submission" date="2018-06" db="EMBL/GenBank/DDBJ databases">
        <authorList>
            <consortium name="Pathogen Informatics"/>
            <person name="Doyle S."/>
        </authorList>
    </citation>
    <scope>NUCLEOTIDE SEQUENCE [LARGE SCALE GENOMIC DNA]</scope>
    <source>
        <strain evidence="9 11">NCTC10851</strain>
    </source>
</reference>
<dbReference type="Proteomes" id="UP000254507">
    <property type="component" value="Unassembled WGS sequence"/>
</dbReference>
<keyword evidence="2" id="KW-0677">Repeat</keyword>
<dbReference type="GO" id="GO:0030313">
    <property type="term" value="C:cell envelope"/>
    <property type="evidence" value="ECO:0007669"/>
    <property type="project" value="UniProtKB-SubCell"/>
</dbReference>
<dbReference type="PANTHER" id="PTHR47870:SF1">
    <property type="entry name" value="CYTOCHROME C-TYPE BIOGENESIS PROTEIN CCMH"/>
    <property type="match status" value="1"/>
</dbReference>
<evidence type="ECO:0000256" key="4">
    <source>
        <dbReference type="ARBA" id="ARBA00022803"/>
    </source>
</evidence>
<dbReference type="NCBIfam" id="TIGR03142">
    <property type="entry name" value="cytochro_ccmI"/>
    <property type="match status" value="1"/>
</dbReference>
<organism evidence="9 11">
    <name type="scientific">Actinobacillus seminis</name>
    <dbReference type="NCBI Taxonomy" id="722"/>
    <lineage>
        <taxon>Bacteria</taxon>
        <taxon>Pseudomonadati</taxon>
        <taxon>Pseudomonadota</taxon>
        <taxon>Gammaproteobacteria</taxon>
        <taxon>Pasteurellales</taxon>
        <taxon>Pasteurellaceae</taxon>
        <taxon>Actinobacillus</taxon>
    </lineage>
</organism>
<accession>A0A263HBJ2</accession>
<protein>
    <submittedName>
        <fullName evidence="8">C-type cytochrome biogenesis protein CcmI</fullName>
    </submittedName>
    <submittedName>
        <fullName evidence="9">NrfG protein</fullName>
    </submittedName>
</protein>
<evidence type="ECO:0000313" key="8">
    <source>
        <dbReference type="EMBL" id="OZN24810.1"/>
    </source>
</evidence>
<dbReference type="GO" id="GO:0005886">
    <property type="term" value="C:plasma membrane"/>
    <property type="evidence" value="ECO:0007669"/>
    <property type="project" value="TreeGrafter"/>
</dbReference>
<dbReference type="InParanoid" id="A0A263HBJ2"/>
<keyword evidence="4 5" id="KW-0802">TPR repeat</keyword>
<dbReference type="Proteomes" id="UP000215738">
    <property type="component" value="Unassembled WGS sequence"/>
</dbReference>
<evidence type="ECO:0000256" key="2">
    <source>
        <dbReference type="ARBA" id="ARBA00022737"/>
    </source>
</evidence>
<dbReference type="OrthoDB" id="9776053at2"/>
<evidence type="ECO:0000313" key="10">
    <source>
        <dbReference type="Proteomes" id="UP000215738"/>
    </source>
</evidence>